<keyword evidence="2" id="KW-1185">Reference proteome</keyword>
<reference evidence="3" key="1">
    <citation type="submission" date="2016-06" db="UniProtKB">
        <authorList>
            <consortium name="WormBaseParasite"/>
        </authorList>
    </citation>
    <scope>IDENTIFICATION</scope>
</reference>
<organism evidence="3">
    <name type="scientific">Gongylonema pulchrum</name>
    <dbReference type="NCBI Taxonomy" id="637853"/>
    <lineage>
        <taxon>Eukaryota</taxon>
        <taxon>Metazoa</taxon>
        <taxon>Ecdysozoa</taxon>
        <taxon>Nematoda</taxon>
        <taxon>Chromadorea</taxon>
        <taxon>Rhabditida</taxon>
        <taxon>Spirurina</taxon>
        <taxon>Spiruromorpha</taxon>
        <taxon>Spiruroidea</taxon>
        <taxon>Gongylonematidae</taxon>
        <taxon>Gongylonema</taxon>
    </lineage>
</organism>
<reference evidence="1 2" key="2">
    <citation type="submission" date="2018-11" db="EMBL/GenBank/DDBJ databases">
        <authorList>
            <consortium name="Pathogen Informatics"/>
        </authorList>
    </citation>
    <scope>NUCLEOTIDE SEQUENCE [LARGE SCALE GENOMIC DNA]</scope>
</reference>
<gene>
    <name evidence="1" type="ORF">GPUH_LOCUS25420</name>
</gene>
<dbReference type="EMBL" id="UYRT01105132">
    <property type="protein sequence ID" value="VDN44181.1"/>
    <property type="molecule type" value="Genomic_DNA"/>
</dbReference>
<protein>
    <submittedName>
        <fullName evidence="1 3">Uncharacterized protein</fullName>
    </submittedName>
</protein>
<sequence>MSCAAKSPYSPYSPFGLATRGKACRDYRNYDFHESDRRYSDRHDDFGKKRLRVWSPKGYRGPFCGSF</sequence>
<evidence type="ECO:0000313" key="3">
    <source>
        <dbReference type="WBParaSite" id="GPUH_0002545001-mRNA-1"/>
    </source>
</evidence>
<name>A0A183EWS9_9BILA</name>
<dbReference type="AlphaFoldDB" id="A0A183EWS9"/>
<evidence type="ECO:0000313" key="2">
    <source>
        <dbReference type="Proteomes" id="UP000271098"/>
    </source>
</evidence>
<accession>A0A183EWS9</accession>
<proteinExistence type="predicted"/>
<dbReference type="Proteomes" id="UP000271098">
    <property type="component" value="Unassembled WGS sequence"/>
</dbReference>
<evidence type="ECO:0000313" key="1">
    <source>
        <dbReference type="EMBL" id="VDN44181.1"/>
    </source>
</evidence>
<dbReference type="WBParaSite" id="GPUH_0002545001-mRNA-1">
    <property type="protein sequence ID" value="GPUH_0002545001-mRNA-1"/>
    <property type="gene ID" value="GPUH_0002545001"/>
</dbReference>